<evidence type="ECO:0000313" key="2">
    <source>
        <dbReference type="Proteomes" id="UP000192907"/>
    </source>
</evidence>
<evidence type="ECO:0008006" key="3">
    <source>
        <dbReference type="Google" id="ProtNLM"/>
    </source>
</evidence>
<dbReference type="AlphaFoldDB" id="A0A1Y6BFS7"/>
<dbReference type="RefSeq" id="WP_132315999.1">
    <property type="nucleotide sequence ID" value="NZ_FWZT01000003.1"/>
</dbReference>
<sequence length="438" mass="47948">MILKNRSLDRRTLLRGIANGSMVALGLPMLEMMLNSNGDALANGEGLPQRFVMFYFGCGVSNNFFPTTTGAGFTLTPSMQGLASFANQLNIVSGLSVTNPGIDPHAAKYYMQLSGSSPRTEKHNYSTIDQYIAGKISTNQTYESIQLRVSNSVDSDGIVPSSDILSYRKPSADIDPLPLAAEIDPASAFNRLFGQVPDKNEYLTKISLMNALKEDTKRLMNKVSQKDKHIIEEYFANVNDLAKIIDDKQNKSCDQLAVNPSQAIDNDDLDERMRVMSSITSNLFKCDMTRVVSILHSAPASNQIYPTISDQLHHHELTHREDAERLSGITGIIMNQLGMLASSLAGVVEGESNLLDQTLIYGVTEETFPSHRFTNLPTILLGGAGNSAYKKGIHNDAGGASPVRSALTVFKALGIDSSDWQHDDENVQNDSGHFTEFF</sequence>
<dbReference type="OrthoDB" id="231687at2"/>
<reference evidence="2" key="1">
    <citation type="submission" date="2017-04" db="EMBL/GenBank/DDBJ databases">
        <authorList>
            <person name="Varghese N."/>
            <person name="Submissions S."/>
        </authorList>
    </citation>
    <scope>NUCLEOTIDE SEQUENCE [LARGE SCALE GENOMIC DNA]</scope>
    <source>
        <strain evidence="2">RKEM611</strain>
    </source>
</reference>
<dbReference type="InterPro" id="IPR011447">
    <property type="entry name" value="DUF1552"/>
</dbReference>
<proteinExistence type="predicted"/>
<dbReference type="Pfam" id="PF07586">
    <property type="entry name" value="HXXSHH"/>
    <property type="match status" value="1"/>
</dbReference>
<keyword evidence="2" id="KW-1185">Reference proteome</keyword>
<organism evidence="1 2">
    <name type="scientific">Pseudobacteriovorax antillogorgiicola</name>
    <dbReference type="NCBI Taxonomy" id="1513793"/>
    <lineage>
        <taxon>Bacteria</taxon>
        <taxon>Pseudomonadati</taxon>
        <taxon>Bdellovibrionota</taxon>
        <taxon>Oligoflexia</taxon>
        <taxon>Oligoflexales</taxon>
        <taxon>Pseudobacteriovoracaceae</taxon>
        <taxon>Pseudobacteriovorax</taxon>
    </lineage>
</organism>
<protein>
    <recommendedName>
        <fullName evidence="3">DUF1552 domain-containing protein</fullName>
    </recommendedName>
</protein>
<name>A0A1Y6BFS7_9BACT</name>
<accession>A0A1Y6BFS7</accession>
<dbReference type="Proteomes" id="UP000192907">
    <property type="component" value="Unassembled WGS sequence"/>
</dbReference>
<gene>
    <name evidence="1" type="ORF">SAMN06296036_103209</name>
</gene>
<dbReference type="EMBL" id="FWZT01000003">
    <property type="protein sequence ID" value="SMF01779.1"/>
    <property type="molecule type" value="Genomic_DNA"/>
</dbReference>
<dbReference type="STRING" id="1513793.SAMN06296036_103209"/>
<evidence type="ECO:0000313" key="1">
    <source>
        <dbReference type="EMBL" id="SMF01779.1"/>
    </source>
</evidence>